<dbReference type="AlphaFoldDB" id="X1R4C6"/>
<reference evidence="1" key="1">
    <citation type="journal article" date="2014" name="Front. Microbiol.">
        <title>High frequency of phylogenetically diverse reductive dehalogenase-homologous genes in deep subseafloor sedimentary metagenomes.</title>
        <authorList>
            <person name="Kawai M."/>
            <person name="Futagami T."/>
            <person name="Toyoda A."/>
            <person name="Takaki Y."/>
            <person name="Nishi S."/>
            <person name="Hori S."/>
            <person name="Arai W."/>
            <person name="Tsubouchi T."/>
            <person name="Morono Y."/>
            <person name="Uchiyama I."/>
            <person name="Ito T."/>
            <person name="Fujiyama A."/>
            <person name="Inagaki F."/>
            <person name="Takami H."/>
        </authorList>
    </citation>
    <scope>NUCLEOTIDE SEQUENCE</scope>
    <source>
        <strain evidence="1">Expedition CK06-06</strain>
    </source>
</reference>
<protein>
    <submittedName>
        <fullName evidence="1">Uncharacterized protein</fullName>
    </submittedName>
</protein>
<name>X1R4C6_9ZZZZ</name>
<accession>X1R4C6</accession>
<gene>
    <name evidence="1" type="ORF">S12H4_24185</name>
</gene>
<sequence length="50" mass="5947">ILSRSQQLKTVEEIDLEIKKMNEMYLKTKSFRFEKKRAKALEVLNYGNAI</sequence>
<dbReference type="EMBL" id="BARW01013054">
    <property type="protein sequence ID" value="GAI75587.1"/>
    <property type="molecule type" value="Genomic_DNA"/>
</dbReference>
<comment type="caution">
    <text evidence="1">The sequence shown here is derived from an EMBL/GenBank/DDBJ whole genome shotgun (WGS) entry which is preliminary data.</text>
</comment>
<proteinExistence type="predicted"/>
<evidence type="ECO:0000313" key="1">
    <source>
        <dbReference type="EMBL" id="GAI75587.1"/>
    </source>
</evidence>
<feature type="non-terminal residue" evidence="1">
    <location>
        <position position="1"/>
    </location>
</feature>
<organism evidence="1">
    <name type="scientific">marine sediment metagenome</name>
    <dbReference type="NCBI Taxonomy" id="412755"/>
    <lineage>
        <taxon>unclassified sequences</taxon>
        <taxon>metagenomes</taxon>
        <taxon>ecological metagenomes</taxon>
    </lineage>
</organism>